<dbReference type="Pfam" id="PF00149">
    <property type="entry name" value="Metallophos"/>
    <property type="match status" value="1"/>
</dbReference>
<sequence length="301" mass="33038">MSPPNPSERAFTQTSDPRDGNVSTIVVHDYYGNDVPPHPGQGWTRFVCVSDTHSKTFPLPEGDVLIHAGDLCSWGSVKQLQVTMDWLVSLPHPKKIVIAGNHDLCLDETRVNARGFQYSSVTRNDVAKARSMMKNRAARAAGLHYLEHESMELKTGDKTWKVYGSPSAPRYMPGSFQYEDRAGAEGKGIPTFFKIYTHSGLNVGFEAIYKCVPRDTEILLTHTPPYGILDRASRGTHAGCQTLSTTLEELGQCRMHVFGHIHEAHGAIIHEGGGRVSVNAAMAGGYGQAVIVDLKHITNIM</sequence>
<dbReference type="InterPro" id="IPR051693">
    <property type="entry name" value="UPF0046_metallophosphoest"/>
</dbReference>
<evidence type="ECO:0000313" key="3">
    <source>
        <dbReference type="EMBL" id="KAF8479228.1"/>
    </source>
</evidence>
<dbReference type="Gene3D" id="3.60.21.10">
    <property type="match status" value="1"/>
</dbReference>
<evidence type="ECO:0000256" key="1">
    <source>
        <dbReference type="SAM" id="MobiDB-lite"/>
    </source>
</evidence>
<dbReference type="PANTHER" id="PTHR12905:SF0">
    <property type="entry name" value="CALCINEURIN-LIKE PHOSPHOESTERASE DOMAIN-CONTAINING PROTEIN"/>
    <property type="match status" value="1"/>
</dbReference>
<gene>
    <name evidence="3" type="ORF">DFH94DRAFT_46075</name>
</gene>
<protein>
    <submittedName>
        <fullName evidence="3">Metallo-dependent phosphatase</fullName>
    </submittedName>
</protein>
<evidence type="ECO:0000259" key="2">
    <source>
        <dbReference type="Pfam" id="PF00149"/>
    </source>
</evidence>
<keyword evidence="4" id="KW-1185">Reference proteome</keyword>
<dbReference type="OrthoDB" id="630188at2759"/>
<reference evidence="3" key="2">
    <citation type="journal article" date="2020" name="Nat. Commun.">
        <title>Large-scale genome sequencing of mycorrhizal fungi provides insights into the early evolution of symbiotic traits.</title>
        <authorList>
            <person name="Miyauchi S."/>
            <person name="Kiss E."/>
            <person name="Kuo A."/>
            <person name="Drula E."/>
            <person name="Kohler A."/>
            <person name="Sanchez-Garcia M."/>
            <person name="Morin E."/>
            <person name="Andreopoulos B."/>
            <person name="Barry K.W."/>
            <person name="Bonito G."/>
            <person name="Buee M."/>
            <person name="Carver A."/>
            <person name="Chen C."/>
            <person name="Cichocki N."/>
            <person name="Clum A."/>
            <person name="Culley D."/>
            <person name="Crous P.W."/>
            <person name="Fauchery L."/>
            <person name="Girlanda M."/>
            <person name="Hayes R.D."/>
            <person name="Keri Z."/>
            <person name="LaButti K."/>
            <person name="Lipzen A."/>
            <person name="Lombard V."/>
            <person name="Magnuson J."/>
            <person name="Maillard F."/>
            <person name="Murat C."/>
            <person name="Nolan M."/>
            <person name="Ohm R.A."/>
            <person name="Pangilinan J."/>
            <person name="Pereira M.F."/>
            <person name="Perotto S."/>
            <person name="Peter M."/>
            <person name="Pfister S."/>
            <person name="Riley R."/>
            <person name="Sitrit Y."/>
            <person name="Stielow J.B."/>
            <person name="Szollosi G."/>
            <person name="Zifcakova L."/>
            <person name="Stursova M."/>
            <person name="Spatafora J.W."/>
            <person name="Tedersoo L."/>
            <person name="Vaario L.M."/>
            <person name="Yamada A."/>
            <person name="Yan M."/>
            <person name="Wang P."/>
            <person name="Xu J."/>
            <person name="Bruns T."/>
            <person name="Baldrian P."/>
            <person name="Vilgalys R."/>
            <person name="Dunand C."/>
            <person name="Henrissat B."/>
            <person name="Grigoriev I.V."/>
            <person name="Hibbett D."/>
            <person name="Nagy L.G."/>
            <person name="Martin F.M."/>
        </authorList>
    </citation>
    <scope>NUCLEOTIDE SEQUENCE</scope>
    <source>
        <strain evidence="3">Prilba</strain>
    </source>
</reference>
<proteinExistence type="predicted"/>
<accession>A0A9P5T8T4</accession>
<dbReference type="InterPro" id="IPR004843">
    <property type="entry name" value="Calcineurin-like_PHP"/>
</dbReference>
<dbReference type="CDD" id="cd07379">
    <property type="entry name" value="MPP_239FB"/>
    <property type="match status" value="1"/>
</dbReference>
<evidence type="ECO:0000313" key="4">
    <source>
        <dbReference type="Proteomes" id="UP000759537"/>
    </source>
</evidence>
<dbReference type="InterPro" id="IPR029052">
    <property type="entry name" value="Metallo-depent_PP-like"/>
</dbReference>
<feature type="region of interest" description="Disordered" evidence="1">
    <location>
        <begin position="1"/>
        <end position="20"/>
    </location>
</feature>
<name>A0A9P5T8T4_9AGAM</name>
<reference evidence="3" key="1">
    <citation type="submission" date="2019-10" db="EMBL/GenBank/DDBJ databases">
        <authorList>
            <consortium name="DOE Joint Genome Institute"/>
            <person name="Kuo A."/>
            <person name="Miyauchi S."/>
            <person name="Kiss E."/>
            <person name="Drula E."/>
            <person name="Kohler A."/>
            <person name="Sanchez-Garcia M."/>
            <person name="Andreopoulos B."/>
            <person name="Barry K.W."/>
            <person name="Bonito G."/>
            <person name="Buee M."/>
            <person name="Carver A."/>
            <person name="Chen C."/>
            <person name="Cichocki N."/>
            <person name="Clum A."/>
            <person name="Culley D."/>
            <person name="Crous P.W."/>
            <person name="Fauchery L."/>
            <person name="Girlanda M."/>
            <person name="Hayes R."/>
            <person name="Keri Z."/>
            <person name="LaButti K."/>
            <person name="Lipzen A."/>
            <person name="Lombard V."/>
            <person name="Magnuson J."/>
            <person name="Maillard F."/>
            <person name="Morin E."/>
            <person name="Murat C."/>
            <person name="Nolan M."/>
            <person name="Ohm R."/>
            <person name="Pangilinan J."/>
            <person name="Pereira M."/>
            <person name="Perotto S."/>
            <person name="Peter M."/>
            <person name="Riley R."/>
            <person name="Sitrit Y."/>
            <person name="Stielow B."/>
            <person name="Szollosi G."/>
            <person name="Zifcakova L."/>
            <person name="Stursova M."/>
            <person name="Spatafora J.W."/>
            <person name="Tedersoo L."/>
            <person name="Vaario L.-M."/>
            <person name="Yamada A."/>
            <person name="Yan M."/>
            <person name="Wang P."/>
            <person name="Xu J."/>
            <person name="Bruns T."/>
            <person name="Baldrian P."/>
            <person name="Vilgalys R."/>
            <person name="Henrissat B."/>
            <person name="Grigoriev I.V."/>
            <person name="Hibbett D."/>
            <person name="Nagy L.G."/>
            <person name="Martin F.M."/>
        </authorList>
    </citation>
    <scope>NUCLEOTIDE SEQUENCE</scope>
    <source>
        <strain evidence="3">Prilba</strain>
    </source>
</reference>
<dbReference type="Proteomes" id="UP000759537">
    <property type="component" value="Unassembled WGS sequence"/>
</dbReference>
<dbReference type="AlphaFoldDB" id="A0A9P5T8T4"/>
<dbReference type="GO" id="GO:0016787">
    <property type="term" value="F:hydrolase activity"/>
    <property type="evidence" value="ECO:0007669"/>
    <property type="project" value="InterPro"/>
</dbReference>
<comment type="caution">
    <text evidence="3">The sequence shown here is derived from an EMBL/GenBank/DDBJ whole genome shotgun (WGS) entry which is preliminary data.</text>
</comment>
<dbReference type="PANTHER" id="PTHR12905">
    <property type="entry name" value="METALLOPHOSPHOESTERASE"/>
    <property type="match status" value="1"/>
</dbReference>
<organism evidence="3 4">
    <name type="scientific">Russula ochroleuca</name>
    <dbReference type="NCBI Taxonomy" id="152965"/>
    <lineage>
        <taxon>Eukaryota</taxon>
        <taxon>Fungi</taxon>
        <taxon>Dikarya</taxon>
        <taxon>Basidiomycota</taxon>
        <taxon>Agaricomycotina</taxon>
        <taxon>Agaricomycetes</taxon>
        <taxon>Russulales</taxon>
        <taxon>Russulaceae</taxon>
        <taxon>Russula</taxon>
    </lineage>
</organism>
<dbReference type="SUPFAM" id="SSF56300">
    <property type="entry name" value="Metallo-dependent phosphatases"/>
    <property type="match status" value="1"/>
</dbReference>
<dbReference type="EMBL" id="WHVB01000010">
    <property type="protein sequence ID" value="KAF8479228.1"/>
    <property type="molecule type" value="Genomic_DNA"/>
</dbReference>
<feature type="domain" description="Calcineurin-like phosphoesterase" evidence="2">
    <location>
        <begin position="59"/>
        <end position="263"/>
    </location>
</feature>